<sequence length="129" mass="14682">MQKILLILLVSAIGQSAFSQKVDSIYFHLYTDSLKKGTHNYINVDAKLSNGRWQPLTDKDLTFTTDYGHFSGNDLVLPENPTVKKVTVKAVLKSNSNLWLERTIWIKTIPNPEVLPTTDEVLKPKRKKN</sequence>
<evidence type="ECO:0000313" key="2">
    <source>
        <dbReference type="Proteomes" id="UP001597511"/>
    </source>
</evidence>
<comment type="caution">
    <text evidence="1">The sequence shown here is derived from an EMBL/GenBank/DDBJ whole genome shotgun (WGS) entry which is preliminary data.</text>
</comment>
<name>A0ABW6A947_9BACT</name>
<dbReference type="EMBL" id="JBHUOZ010000003">
    <property type="protein sequence ID" value="MFD2921870.1"/>
    <property type="molecule type" value="Genomic_DNA"/>
</dbReference>
<keyword evidence="2" id="KW-1185">Reference proteome</keyword>
<protein>
    <submittedName>
        <fullName evidence="1">Uncharacterized protein</fullName>
    </submittedName>
</protein>
<reference evidence="2" key="1">
    <citation type="journal article" date="2019" name="Int. J. Syst. Evol. Microbiol.">
        <title>The Global Catalogue of Microorganisms (GCM) 10K type strain sequencing project: providing services to taxonomists for standard genome sequencing and annotation.</title>
        <authorList>
            <consortium name="The Broad Institute Genomics Platform"/>
            <consortium name="The Broad Institute Genome Sequencing Center for Infectious Disease"/>
            <person name="Wu L."/>
            <person name="Ma J."/>
        </authorList>
    </citation>
    <scope>NUCLEOTIDE SEQUENCE [LARGE SCALE GENOMIC DNA]</scope>
    <source>
        <strain evidence="2">KCTC 23299</strain>
    </source>
</reference>
<evidence type="ECO:0000313" key="1">
    <source>
        <dbReference type="EMBL" id="MFD2921870.1"/>
    </source>
</evidence>
<dbReference type="RefSeq" id="WP_386103017.1">
    <property type="nucleotide sequence ID" value="NZ_JBHUOZ010000003.1"/>
</dbReference>
<accession>A0ABW6A947</accession>
<proteinExistence type="predicted"/>
<gene>
    <name evidence="1" type="ORF">ACFS6H_19275</name>
</gene>
<organism evidence="1 2">
    <name type="scientific">Terrimonas rubra</name>
    <dbReference type="NCBI Taxonomy" id="1035890"/>
    <lineage>
        <taxon>Bacteria</taxon>
        <taxon>Pseudomonadati</taxon>
        <taxon>Bacteroidota</taxon>
        <taxon>Chitinophagia</taxon>
        <taxon>Chitinophagales</taxon>
        <taxon>Chitinophagaceae</taxon>
        <taxon>Terrimonas</taxon>
    </lineage>
</organism>
<dbReference type="Proteomes" id="UP001597511">
    <property type="component" value="Unassembled WGS sequence"/>
</dbReference>